<keyword evidence="2" id="KW-0472">Membrane</keyword>
<feature type="compositionally biased region" description="Basic and acidic residues" evidence="1">
    <location>
        <begin position="188"/>
        <end position="202"/>
    </location>
</feature>
<dbReference type="InterPro" id="IPR035213">
    <property type="entry name" value="DUF5321"/>
</dbReference>
<reference evidence="3 4" key="1">
    <citation type="journal article" date="2018" name="Nat. Ecol. Evol.">
        <title>Pezizomycetes genomes reveal the molecular basis of ectomycorrhizal truffle lifestyle.</title>
        <authorList>
            <person name="Murat C."/>
            <person name="Payen T."/>
            <person name="Noel B."/>
            <person name="Kuo A."/>
            <person name="Morin E."/>
            <person name="Chen J."/>
            <person name="Kohler A."/>
            <person name="Krizsan K."/>
            <person name="Balestrini R."/>
            <person name="Da Silva C."/>
            <person name="Montanini B."/>
            <person name="Hainaut M."/>
            <person name="Levati E."/>
            <person name="Barry K.W."/>
            <person name="Belfiori B."/>
            <person name="Cichocki N."/>
            <person name="Clum A."/>
            <person name="Dockter R.B."/>
            <person name="Fauchery L."/>
            <person name="Guy J."/>
            <person name="Iotti M."/>
            <person name="Le Tacon F."/>
            <person name="Lindquist E.A."/>
            <person name="Lipzen A."/>
            <person name="Malagnac F."/>
            <person name="Mello A."/>
            <person name="Molinier V."/>
            <person name="Miyauchi S."/>
            <person name="Poulain J."/>
            <person name="Riccioni C."/>
            <person name="Rubini A."/>
            <person name="Sitrit Y."/>
            <person name="Splivallo R."/>
            <person name="Traeger S."/>
            <person name="Wang M."/>
            <person name="Zifcakova L."/>
            <person name="Wipf D."/>
            <person name="Zambonelli A."/>
            <person name="Paolocci F."/>
            <person name="Nowrousian M."/>
            <person name="Ottonello S."/>
            <person name="Baldrian P."/>
            <person name="Spatafora J.W."/>
            <person name="Henrissat B."/>
            <person name="Nagy L.G."/>
            <person name="Aury J.M."/>
            <person name="Wincker P."/>
            <person name="Grigoriev I.V."/>
            <person name="Bonfante P."/>
            <person name="Martin F.M."/>
        </authorList>
    </citation>
    <scope>NUCLEOTIDE SEQUENCE [LARGE SCALE GENOMIC DNA]</scope>
    <source>
        <strain evidence="3 4">CCBAS932</strain>
    </source>
</reference>
<accession>A0A3N4L0I7</accession>
<feature type="region of interest" description="Disordered" evidence="1">
    <location>
        <begin position="164"/>
        <end position="214"/>
    </location>
</feature>
<evidence type="ECO:0000313" key="3">
    <source>
        <dbReference type="EMBL" id="RPB16333.1"/>
    </source>
</evidence>
<dbReference type="AlphaFoldDB" id="A0A3N4L0I7"/>
<dbReference type="OrthoDB" id="2253354at2759"/>
<dbReference type="Pfam" id="PF17254">
    <property type="entry name" value="DUF5321"/>
    <property type="match status" value="1"/>
</dbReference>
<dbReference type="EMBL" id="ML119109">
    <property type="protein sequence ID" value="RPB16333.1"/>
    <property type="molecule type" value="Genomic_DNA"/>
</dbReference>
<dbReference type="InParanoid" id="A0A3N4L0I7"/>
<feature type="transmembrane region" description="Helical" evidence="2">
    <location>
        <begin position="81"/>
        <end position="101"/>
    </location>
</feature>
<sequence>MAALRLRPFTRLANAAAQRPRALNGVSGFSTISMHQLKHPAPASASTRYLPRFLDPRIYWQSSKSASKAKGPQGKKPWNPATFYIAIFLLIGSQAIQIIALRLNHDERMRRANVKIAVLKEVIERLQRGEDVDVEGMLGVGNEKDEKSWEDVLREIEEEDAVWQAKARKKQGLSETPPSENNTSPEPEAFKDEAQKKADSKPRKALSSRDYGYS</sequence>
<dbReference type="Proteomes" id="UP000277580">
    <property type="component" value="Unassembled WGS sequence"/>
</dbReference>
<gene>
    <name evidence="3" type="ORF">P167DRAFT_602531</name>
</gene>
<evidence type="ECO:0000256" key="2">
    <source>
        <dbReference type="SAM" id="Phobius"/>
    </source>
</evidence>
<keyword evidence="2" id="KW-0812">Transmembrane</keyword>
<name>A0A3N4L0I7_9PEZI</name>
<organism evidence="3 4">
    <name type="scientific">Morchella conica CCBAS932</name>
    <dbReference type="NCBI Taxonomy" id="1392247"/>
    <lineage>
        <taxon>Eukaryota</taxon>
        <taxon>Fungi</taxon>
        <taxon>Dikarya</taxon>
        <taxon>Ascomycota</taxon>
        <taxon>Pezizomycotina</taxon>
        <taxon>Pezizomycetes</taxon>
        <taxon>Pezizales</taxon>
        <taxon>Morchellaceae</taxon>
        <taxon>Morchella</taxon>
    </lineage>
</organism>
<proteinExistence type="predicted"/>
<protein>
    <submittedName>
        <fullName evidence="3">Uncharacterized protein</fullName>
    </submittedName>
</protein>
<feature type="compositionally biased region" description="Low complexity" evidence="1">
    <location>
        <begin position="174"/>
        <end position="187"/>
    </location>
</feature>
<evidence type="ECO:0000313" key="4">
    <source>
        <dbReference type="Proteomes" id="UP000277580"/>
    </source>
</evidence>
<keyword evidence="4" id="KW-1185">Reference proteome</keyword>
<keyword evidence="2" id="KW-1133">Transmembrane helix</keyword>
<evidence type="ECO:0000256" key="1">
    <source>
        <dbReference type="SAM" id="MobiDB-lite"/>
    </source>
</evidence>